<organism evidence="1 2">
    <name type="scientific">Portunus trituberculatus</name>
    <name type="common">Swimming crab</name>
    <name type="synonym">Neptunus trituberculatus</name>
    <dbReference type="NCBI Taxonomy" id="210409"/>
    <lineage>
        <taxon>Eukaryota</taxon>
        <taxon>Metazoa</taxon>
        <taxon>Ecdysozoa</taxon>
        <taxon>Arthropoda</taxon>
        <taxon>Crustacea</taxon>
        <taxon>Multicrustacea</taxon>
        <taxon>Malacostraca</taxon>
        <taxon>Eumalacostraca</taxon>
        <taxon>Eucarida</taxon>
        <taxon>Decapoda</taxon>
        <taxon>Pleocyemata</taxon>
        <taxon>Brachyura</taxon>
        <taxon>Eubrachyura</taxon>
        <taxon>Portunoidea</taxon>
        <taxon>Portunidae</taxon>
        <taxon>Portuninae</taxon>
        <taxon>Portunus</taxon>
    </lineage>
</organism>
<protein>
    <submittedName>
        <fullName evidence="1">Uncharacterized protein</fullName>
    </submittedName>
</protein>
<keyword evidence="2" id="KW-1185">Reference proteome</keyword>
<evidence type="ECO:0000313" key="2">
    <source>
        <dbReference type="Proteomes" id="UP000324222"/>
    </source>
</evidence>
<dbReference type="Proteomes" id="UP000324222">
    <property type="component" value="Unassembled WGS sequence"/>
</dbReference>
<name>A0A5B7JV92_PORTR</name>
<gene>
    <name evidence="1" type="ORF">E2C01_093826</name>
</gene>
<sequence>MLCGDINWLSGSVLGRCSDTEAGTLFLLLDSLPYKVGGCLVASANGGASKQAGKRSGARCSDGLRFESFRGDLCSPPA</sequence>
<evidence type="ECO:0000313" key="1">
    <source>
        <dbReference type="EMBL" id="MPC98455.1"/>
    </source>
</evidence>
<comment type="caution">
    <text evidence="1">The sequence shown here is derived from an EMBL/GenBank/DDBJ whole genome shotgun (WGS) entry which is preliminary data.</text>
</comment>
<accession>A0A5B7JV92</accession>
<reference evidence="1 2" key="1">
    <citation type="submission" date="2019-05" db="EMBL/GenBank/DDBJ databases">
        <title>Another draft genome of Portunus trituberculatus and its Hox gene families provides insights of decapod evolution.</title>
        <authorList>
            <person name="Jeong J.-H."/>
            <person name="Song I."/>
            <person name="Kim S."/>
            <person name="Choi T."/>
            <person name="Kim D."/>
            <person name="Ryu S."/>
            <person name="Kim W."/>
        </authorList>
    </citation>
    <scope>NUCLEOTIDE SEQUENCE [LARGE SCALE GENOMIC DNA]</scope>
    <source>
        <tissue evidence="1">Muscle</tissue>
    </source>
</reference>
<dbReference type="EMBL" id="VSRR010114178">
    <property type="protein sequence ID" value="MPC98455.1"/>
    <property type="molecule type" value="Genomic_DNA"/>
</dbReference>
<proteinExistence type="predicted"/>
<dbReference type="AlphaFoldDB" id="A0A5B7JV92"/>